<dbReference type="InterPro" id="IPR057670">
    <property type="entry name" value="SH3_retrovirus"/>
</dbReference>
<dbReference type="SUPFAM" id="SSF54160">
    <property type="entry name" value="Chromo domain-like"/>
    <property type="match status" value="1"/>
</dbReference>
<organism evidence="3 4">
    <name type="scientific">Olpidium bornovanus</name>
    <dbReference type="NCBI Taxonomy" id="278681"/>
    <lineage>
        <taxon>Eukaryota</taxon>
        <taxon>Fungi</taxon>
        <taxon>Fungi incertae sedis</taxon>
        <taxon>Olpidiomycota</taxon>
        <taxon>Olpidiomycotina</taxon>
        <taxon>Olpidiomycetes</taxon>
        <taxon>Olpidiales</taxon>
        <taxon>Olpidiaceae</taxon>
        <taxon>Olpidium</taxon>
    </lineage>
</organism>
<evidence type="ECO:0000259" key="1">
    <source>
        <dbReference type="Pfam" id="PF07727"/>
    </source>
</evidence>
<dbReference type="OrthoDB" id="3243429at2759"/>
<dbReference type="EMBL" id="JAEFCI010002080">
    <property type="protein sequence ID" value="KAG5462474.1"/>
    <property type="molecule type" value="Genomic_DNA"/>
</dbReference>
<evidence type="ECO:0000259" key="2">
    <source>
        <dbReference type="Pfam" id="PF25597"/>
    </source>
</evidence>
<dbReference type="Pfam" id="PF07727">
    <property type="entry name" value="RVT_2"/>
    <property type="match status" value="1"/>
</dbReference>
<feature type="domain" description="Reverse transcriptase Ty1/copia-type" evidence="1">
    <location>
        <begin position="252"/>
        <end position="316"/>
    </location>
</feature>
<feature type="domain" description="Retroviral polymerase SH3-like" evidence="2">
    <location>
        <begin position="51"/>
        <end position="110"/>
    </location>
</feature>
<evidence type="ECO:0000313" key="3">
    <source>
        <dbReference type="EMBL" id="KAG5462474.1"/>
    </source>
</evidence>
<dbReference type="Pfam" id="PF25597">
    <property type="entry name" value="SH3_retrovirus"/>
    <property type="match status" value="1"/>
</dbReference>
<keyword evidence="4" id="KW-1185">Reference proteome</keyword>
<proteinExistence type="predicted"/>
<gene>
    <name evidence="3" type="ORF">BJ554DRAFT_4948</name>
</gene>
<dbReference type="InterPro" id="IPR013103">
    <property type="entry name" value="RVT_2"/>
</dbReference>
<evidence type="ECO:0008006" key="5">
    <source>
        <dbReference type="Google" id="ProtNLM"/>
    </source>
</evidence>
<name>A0A8H8DL23_9FUNG</name>
<dbReference type="InterPro" id="IPR016197">
    <property type="entry name" value="Chromo-like_dom_sf"/>
</dbReference>
<dbReference type="Proteomes" id="UP000673691">
    <property type="component" value="Unassembled WGS sequence"/>
</dbReference>
<protein>
    <recommendedName>
        <fullName evidence="5">Polyprotein</fullName>
    </recommendedName>
</protein>
<comment type="caution">
    <text evidence="3">The sequence shown here is derived from an EMBL/GenBank/DDBJ whole genome shotgun (WGS) entry which is preliminary data.</text>
</comment>
<dbReference type="AlphaFoldDB" id="A0A8H8DL23"/>
<reference evidence="3 4" key="1">
    <citation type="journal article" name="Sci. Rep.">
        <title>Genome-scale phylogenetic analyses confirm Olpidium as the closest living zoosporic fungus to the non-flagellated, terrestrial fungi.</title>
        <authorList>
            <person name="Chang Y."/>
            <person name="Rochon D."/>
            <person name="Sekimoto S."/>
            <person name="Wang Y."/>
            <person name="Chovatia M."/>
            <person name="Sandor L."/>
            <person name="Salamov A."/>
            <person name="Grigoriev I.V."/>
            <person name="Stajich J.E."/>
            <person name="Spatafora J.W."/>
        </authorList>
    </citation>
    <scope>NUCLEOTIDE SEQUENCE [LARGE SCALE GENOMIC DNA]</scope>
    <source>
        <strain evidence="3">S191</strain>
    </source>
</reference>
<sequence>LPTHLWPEIWKFVVHVYNLSPHRATNAIPLSVIDAPRIPDVSHLRIIGSYAFSHVLPAQRDHKFPPTAEKLVFIGYSETSKGYRLWNPVTDEIVERFDVTVNESRPFDPALHAHTGTALVDPDTPLDAHDAHSDAQNEYVVKRIVGRLKGYPSSANSWEPFDNLNCTDRICQYFHRKRPPIPPHFAMRALRVLLQLTLFSPFTRILPTRTTGLRVYTSNHAPTVRRLHAPKELAALRANRVIELVTLARDVHPYTQRKHVDYEEAYSPVISFPALRFLLAVTTYYDWSLRSLDFITAYLNSPLDRPIYIRQIEGYKEFPDDDTKGVLFTDIEVADVNVLAPFVDATSVPADLQYAVVVNKEGNGTCVTKEILDDVTKPGDFPTRF</sequence>
<dbReference type="Gene3D" id="2.40.50.40">
    <property type="match status" value="1"/>
</dbReference>
<feature type="non-terminal residue" evidence="3">
    <location>
        <position position="1"/>
    </location>
</feature>
<evidence type="ECO:0000313" key="4">
    <source>
        <dbReference type="Proteomes" id="UP000673691"/>
    </source>
</evidence>
<accession>A0A8H8DL23</accession>